<organism evidence="1 2">
    <name type="scientific">Catharanthus roseus</name>
    <name type="common">Madagascar periwinkle</name>
    <name type="synonym">Vinca rosea</name>
    <dbReference type="NCBI Taxonomy" id="4058"/>
    <lineage>
        <taxon>Eukaryota</taxon>
        <taxon>Viridiplantae</taxon>
        <taxon>Streptophyta</taxon>
        <taxon>Embryophyta</taxon>
        <taxon>Tracheophyta</taxon>
        <taxon>Spermatophyta</taxon>
        <taxon>Magnoliopsida</taxon>
        <taxon>eudicotyledons</taxon>
        <taxon>Gunneridae</taxon>
        <taxon>Pentapetalae</taxon>
        <taxon>asterids</taxon>
        <taxon>lamiids</taxon>
        <taxon>Gentianales</taxon>
        <taxon>Apocynaceae</taxon>
        <taxon>Rauvolfioideae</taxon>
        <taxon>Vinceae</taxon>
        <taxon>Catharanthinae</taxon>
        <taxon>Catharanthus</taxon>
    </lineage>
</organism>
<sequence length="308" mass="34997">MASDLFIFDSLFSDSFNESSTIDSHHEIYQSFQETLYNNQISSSSNLLLSSSPPSNQLESLSLYQNPSENFPNCSDFSTLEVKTEVPFENFPCFNNSFVHQGFGGTDNAVKFMQRSFSSNSFEGKKPSSFFQPCFDSVLESPNFSSGGGQMRRVCSTGDLQKIKNTQNRSVLSSSPLSTEGSSLMEESNFKVGKYSAEERKERIHRYRAKRTQRNFNKTIKYACRKTLADNRPRIRGRFARNDEAVEIPKTAAAAAMFNNNRYEDDDDLWIEGYNEEDDQEGSMARSAPFCNSFGSTTTTTHYQYYSY</sequence>
<dbReference type="Proteomes" id="UP001060085">
    <property type="component" value="Linkage Group LG07"/>
</dbReference>
<reference evidence="2" key="1">
    <citation type="journal article" date="2023" name="Nat. Plants">
        <title>Single-cell RNA sequencing provides a high-resolution roadmap for understanding the multicellular compartmentation of specialized metabolism.</title>
        <authorList>
            <person name="Sun S."/>
            <person name="Shen X."/>
            <person name="Li Y."/>
            <person name="Li Y."/>
            <person name="Wang S."/>
            <person name="Li R."/>
            <person name="Zhang H."/>
            <person name="Shen G."/>
            <person name="Guo B."/>
            <person name="Wei J."/>
            <person name="Xu J."/>
            <person name="St-Pierre B."/>
            <person name="Chen S."/>
            <person name="Sun C."/>
        </authorList>
    </citation>
    <scope>NUCLEOTIDE SEQUENCE [LARGE SCALE GENOMIC DNA]</scope>
</reference>
<evidence type="ECO:0000313" key="1">
    <source>
        <dbReference type="EMBL" id="KAI5655448.1"/>
    </source>
</evidence>
<name>A0ACC0A7Q1_CATRO</name>
<evidence type="ECO:0000313" key="2">
    <source>
        <dbReference type="Proteomes" id="UP001060085"/>
    </source>
</evidence>
<protein>
    <submittedName>
        <fullName evidence="1">Uncharacterized protein</fullName>
    </submittedName>
</protein>
<keyword evidence="2" id="KW-1185">Reference proteome</keyword>
<dbReference type="EMBL" id="CM044707">
    <property type="protein sequence ID" value="KAI5655448.1"/>
    <property type="molecule type" value="Genomic_DNA"/>
</dbReference>
<comment type="caution">
    <text evidence="1">The sequence shown here is derived from an EMBL/GenBank/DDBJ whole genome shotgun (WGS) entry which is preliminary data.</text>
</comment>
<accession>A0ACC0A7Q1</accession>
<proteinExistence type="predicted"/>
<gene>
    <name evidence="1" type="ORF">M9H77_32635</name>
</gene>